<dbReference type="SUPFAM" id="SSF109604">
    <property type="entry name" value="HD-domain/PDEase-like"/>
    <property type="match status" value="1"/>
</dbReference>
<dbReference type="EC" id="2.7.6.5" evidence="2"/>
<dbReference type="CDD" id="cd04876">
    <property type="entry name" value="ACT_RelA-SpoT"/>
    <property type="match status" value="1"/>
</dbReference>
<dbReference type="InterPro" id="IPR004095">
    <property type="entry name" value="TGS"/>
</dbReference>
<comment type="caution">
    <text evidence="8">The sequence shown here is derived from an EMBL/GenBank/DDBJ whole genome shotgun (WGS) entry which is preliminary data.</text>
</comment>
<comment type="similarity">
    <text evidence="4">Belongs to the relA/spoT family.</text>
</comment>
<dbReference type="InterPro" id="IPR002912">
    <property type="entry name" value="ACT_dom"/>
</dbReference>
<evidence type="ECO:0000259" key="7">
    <source>
        <dbReference type="PROSITE" id="PS51880"/>
    </source>
</evidence>
<feature type="domain" description="HD" evidence="6">
    <location>
        <begin position="77"/>
        <end position="176"/>
    </location>
</feature>
<dbReference type="SUPFAM" id="SSF55021">
    <property type="entry name" value="ACT-like"/>
    <property type="match status" value="1"/>
</dbReference>
<name>A0A544QY72_9FIRM</name>
<dbReference type="FunFam" id="1.10.3210.10:FF:000001">
    <property type="entry name" value="GTP pyrophosphokinase RelA"/>
    <property type="match status" value="1"/>
</dbReference>
<evidence type="ECO:0000256" key="1">
    <source>
        <dbReference type="ARBA" id="ARBA00004976"/>
    </source>
</evidence>
<dbReference type="InterPro" id="IPR012676">
    <property type="entry name" value="TGS-like"/>
</dbReference>
<evidence type="ECO:0000256" key="4">
    <source>
        <dbReference type="RuleBase" id="RU003847"/>
    </source>
</evidence>
<dbReference type="Gene3D" id="1.10.3210.10">
    <property type="entry name" value="Hypothetical protein af1432"/>
    <property type="match status" value="1"/>
</dbReference>
<dbReference type="Pfam" id="PF19296">
    <property type="entry name" value="RelA_AH_RIS"/>
    <property type="match status" value="1"/>
</dbReference>
<feature type="domain" description="TGS" evidence="7">
    <location>
        <begin position="419"/>
        <end position="480"/>
    </location>
</feature>
<dbReference type="Gene3D" id="3.10.20.30">
    <property type="match status" value="1"/>
</dbReference>
<dbReference type="GO" id="GO:0008728">
    <property type="term" value="F:GTP diphosphokinase activity"/>
    <property type="evidence" value="ECO:0007669"/>
    <property type="project" value="UniProtKB-EC"/>
</dbReference>
<dbReference type="SUPFAM" id="SSF81301">
    <property type="entry name" value="Nucleotidyltransferase"/>
    <property type="match status" value="1"/>
</dbReference>
<comment type="function">
    <text evidence="4">In eubacteria ppGpp (guanosine 3'-diphosphate 5'-diphosphate) is a mediator of the stringent response that coordinates a variety of cellular activities in response to changes in nutritional abundance.</text>
</comment>
<dbReference type="GO" id="GO:0015970">
    <property type="term" value="P:guanosine tetraphosphate biosynthetic process"/>
    <property type="evidence" value="ECO:0007669"/>
    <property type="project" value="UniProtKB-UniPathway"/>
</dbReference>
<protein>
    <recommendedName>
        <fullName evidence="2">GTP diphosphokinase</fullName>
        <ecNumber evidence="2">2.7.6.5</ecNumber>
    </recommendedName>
</protein>
<dbReference type="SUPFAM" id="SSF81271">
    <property type="entry name" value="TGS-like"/>
    <property type="match status" value="1"/>
</dbReference>
<dbReference type="CDD" id="cd00077">
    <property type="entry name" value="HDc"/>
    <property type="match status" value="1"/>
</dbReference>
<organism evidence="8 9">
    <name type="scientific">Peptacetobacter hominis</name>
    <dbReference type="NCBI Taxonomy" id="2743610"/>
    <lineage>
        <taxon>Bacteria</taxon>
        <taxon>Bacillati</taxon>
        <taxon>Bacillota</taxon>
        <taxon>Clostridia</taxon>
        <taxon>Peptostreptococcales</taxon>
        <taxon>Peptostreptococcaceae</taxon>
        <taxon>Peptacetobacter</taxon>
    </lineage>
</organism>
<dbReference type="Gene3D" id="3.30.70.260">
    <property type="match status" value="1"/>
</dbReference>
<dbReference type="NCBIfam" id="TIGR00691">
    <property type="entry name" value="spoT_relA"/>
    <property type="match status" value="1"/>
</dbReference>
<accession>A0A544QY72</accession>
<dbReference type="PANTHER" id="PTHR21262">
    <property type="entry name" value="GUANOSINE-3',5'-BIS DIPHOSPHATE 3'-PYROPHOSPHOHYDROLASE"/>
    <property type="match status" value="1"/>
</dbReference>
<dbReference type="InterPro" id="IPR045865">
    <property type="entry name" value="ACT-like_dom_sf"/>
</dbReference>
<feature type="domain" description="ACT" evidence="5">
    <location>
        <begin position="697"/>
        <end position="771"/>
    </location>
</feature>
<dbReference type="InterPro" id="IPR003607">
    <property type="entry name" value="HD/PDEase_dom"/>
</dbReference>
<sequence length="771" mass="88544">MHDKGLHENEKIKEFNRNEKVKEIFADDSAESDADLINILEKVKSYAPNSDLDMIVKAYKLAKYAHEGQFRKSGEPYFIHPIAVANILCDMQLDIETIAGGLLHDVVEDTEFTYEDIKRIFNKEVADLVDGVTKLGKIKYRSKEETQSENLRKMFLAMAKDIRVILIKLADRLHNMRTLNYMDPEKAKYKATETLEIYGGIAHRLGISKIKWELEDLALRYIDHDGYYELVEKVSMKRSQREAYIDKIVTCLKEKFDEMDIPCDVYGRPKHFYSIYRKMKKKHKTFEEIFDLTAVRILVDTVKDCYAVLGVVHTLWKPIPGRFKDYIAMPKPNMYQSLHTTVVGPDGEAVEIQIRTHEMHNIAEYGIAAHWKYKEGISNSKEDKIEEKLQWLRQMMEWERDLKDPHEFMDALKEDVFSSQVYVFTPQGDVIELPAGSSPIDFAYRVHTNIGNKCVGAKVDGRMVPLDYRLQNGNIVEVLTASNSPGPSRDWLNIVKTPNAKSRIRQFFKKERREENIERGNAILEKEFKKHGIPTTKDPIVDKNMLIIAKKFNQPNIEDLVATVGYGGIMASQVVTKLKELYTREIRQAMKEKKASLPEDIEKHNISDTEYSKKRKKVPSKGVIVEGLDNILVRFAKCCNPLPGDDIVGYITKGRGVAVHRADCVNVHNTNDEFFKKRMIKVSWANSDNQDETFEAEVQIKAVDRRGIVNEITHIVANEKLSLNGINARKGKDSEVTINLLIEVGGTEQLNYIMKKIKAVPGVESIYRMSN</sequence>
<dbReference type="UniPathway" id="UPA00908">
    <property type="reaction ID" value="UER00884"/>
</dbReference>
<dbReference type="InterPro" id="IPR045600">
    <property type="entry name" value="RelA/SpoT_AH_RIS"/>
</dbReference>
<keyword evidence="9" id="KW-1185">Reference proteome</keyword>
<comment type="pathway">
    <text evidence="1">Purine metabolism; ppGpp biosynthesis; ppGpp from GTP: step 1/2.</text>
</comment>
<reference evidence="8 9" key="1">
    <citation type="submission" date="2019-02" db="EMBL/GenBank/DDBJ databases">
        <title>Peptostreptococcaceae bacterium ZHW00191 nov., a new bacterium isolated from the human gut.</title>
        <authorList>
            <person name="Zhou H.-W."/>
            <person name="Chen X.-J."/>
        </authorList>
    </citation>
    <scope>NUCLEOTIDE SEQUENCE [LARGE SCALE GENOMIC DNA]</scope>
    <source>
        <strain evidence="8 9">ZHW00191</strain>
    </source>
</reference>
<dbReference type="SMART" id="SM00471">
    <property type="entry name" value="HDc"/>
    <property type="match status" value="1"/>
</dbReference>
<dbReference type="GO" id="GO:0005886">
    <property type="term" value="C:plasma membrane"/>
    <property type="evidence" value="ECO:0007669"/>
    <property type="project" value="TreeGrafter"/>
</dbReference>
<dbReference type="EMBL" id="SGJB01000001">
    <property type="protein sequence ID" value="TQQ85676.1"/>
    <property type="molecule type" value="Genomic_DNA"/>
</dbReference>
<dbReference type="InterPro" id="IPR043519">
    <property type="entry name" value="NT_sf"/>
</dbReference>
<dbReference type="GO" id="GO:0016787">
    <property type="term" value="F:hydrolase activity"/>
    <property type="evidence" value="ECO:0007669"/>
    <property type="project" value="UniProtKB-KW"/>
</dbReference>
<dbReference type="Pfam" id="PF13328">
    <property type="entry name" value="HD_4"/>
    <property type="match status" value="1"/>
</dbReference>
<dbReference type="InterPro" id="IPR006674">
    <property type="entry name" value="HD_domain"/>
</dbReference>
<dbReference type="InterPro" id="IPR007685">
    <property type="entry name" value="RelA_SpoT"/>
</dbReference>
<dbReference type="Pfam" id="PF04607">
    <property type="entry name" value="RelA_SpoT"/>
    <property type="match status" value="1"/>
</dbReference>
<evidence type="ECO:0000256" key="2">
    <source>
        <dbReference type="ARBA" id="ARBA00013251"/>
    </source>
</evidence>
<evidence type="ECO:0000259" key="6">
    <source>
        <dbReference type="PROSITE" id="PS51831"/>
    </source>
</evidence>
<dbReference type="SMART" id="SM00954">
    <property type="entry name" value="RelA_SpoT"/>
    <property type="match status" value="1"/>
</dbReference>
<dbReference type="InterPro" id="IPR004811">
    <property type="entry name" value="RelA/Spo_fam"/>
</dbReference>
<keyword evidence="8" id="KW-0378">Hydrolase</keyword>
<dbReference type="Proteomes" id="UP000317863">
    <property type="component" value="Unassembled WGS sequence"/>
</dbReference>
<evidence type="ECO:0000259" key="5">
    <source>
        <dbReference type="PROSITE" id="PS51671"/>
    </source>
</evidence>
<evidence type="ECO:0000256" key="3">
    <source>
        <dbReference type="ARBA" id="ARBA00048244"/>
    </source>
</evidence>
<dbReference type="PROSITE" id="PS51831">
    <property type="entry name" value="HD"/>
    <property type="match status" value="1"/>
</dbReference>
<dbReference type="InterPro" id="IPR012675">
    <property type="entry name" value="Beta-grasp_dom_sf"/>
</dbReference>
<dbReference type="Pfam" id="PF13291">
    <property type="entry name" value="ACT_4"/>
    <property type="match status" value="1"/>
</dbReference>
<proteinExistence type="inferred from homology"/>
<dbReference type="CDD" id="cd01668">
    <property type="entry name" value="TGS_RSH"/>
    <property type="match status" value="1"/>
</dbReference>
<dbReference type="FunFam" id="3.10.20.30:FF:000002">
    <property type="entry name" value="GTP pyrophosphokinase (RelA/SpoT)"/>
    <property type="match status" value="1"/>
</dbReference>
<dbReference type="InterPro" id="IPR033655">
    <property type="entry name" value="TGS_RelA/SpoT"/>
</dbReference>
<evidence type="ECO:0000313" key="8">
    <source>
        <dbReference type="EMBL" id="TQQ85676.1"/>
    </source>
</evidence>
<evidence type="ECO:0000313" key="9">
    <source>
        <dbReference type="Proteomes" id="UP000317863"/>
    </source>
</evidence>
<dbReference type="OrthoDB" id="9805041at2"/>
<dbReference type="Gene3D" id="3.30.460.10">
    <property type="entry name" value="Beta Polymerase, domain 2"/>
    <property type="match status" value="1"/>
</dbReference>
<gene>
    <name evidence="8" type="ORF">EXD82_00215</name>
</gene>
<dbReference type="CDD" id="cd05399">
    <property type="entry name" value="NT_Rel-Spo_like"/>
    <property type="match status" value="1"/>
</dbReference>
<dbReference type="AlphaFoldDB" id="A0A544QY72"/>
<dbReference type="PROSITE" id="PS51880">
    <property type="entry name" value="TGS"/>
    <property type="match status" value="1"/>
</dbReference>
<dbReference type="PANTHER" id="PTHR21262:SF31">
    <property type="entry name" value="GTP PYROPHOSPHOKINASE"/>
    <property type="match status" value="1"/>
</dbReference>
<comment type="catalytic activity">
    <reaction evidence="3">
        <text>GTP + ATP = guanosine 3'-diphosphate 5'-triphosphate + AMP</text>
        <dbReference type="Rhea" id="RHEA:22088"/>
        <dbReference type="ChEBI" id="CHEBI:30616"/>
        <dbReference type="ChEBI" id="CHEBI:37565"/>
        <dbReference type="ChEBI" id="CHEBI:142410"/>
        <dbReference type="ChEBI" id="CHEBI:456215"/>
        <dbReference type="EC" id="2.7.6.5"/>
    </reaction>
</comment>
<dbReference type="Pfam" id="PF02824">
    <property type="entry name" value="TGS"/>
    <property type="match status" value="1"/>
</dbReference>
<dbReference type="RefSeq" id="WP_142534906.1">
    <property type="nucleotide sequence ID" value="NZ_SGJB01000001.1"/>
</dbReference>
<dbReference type="PROSITE" id="PS51671">
    <property type="entry name" value="ACT"/>
    <property type="match status" value="1"/>
</dbReference>
<dbReference type="FunFam" id="3.30.460.10:FF:000001">
    <property type="entry name" value="GTP pyrophosphokinase RelA"/>
    <property type="match status" value="1"/>
</dbReference>